<dbReference type="GO" id="GO:0000155">
    <property type="term" value="F:phosphorelay sensor kinase activity"/>
    <property type="evidence" value="ECO:0007669"/>
    <property type="project" value="InterPro"/>
</dbReference>
<dbReference type="KEGG" id="tmk:QGN29_06675"/>
<keyword evidence="8" id="KW-0472">Membrane</keyword>
<evidence type="ECO:0000256" key="3">
    <source>
        <dbReference type="ARBA" id="ARBA00022553"/>
    </source>
</evidence>
<dbReference type="PANTHER" id="PTHR43711">
    <property type="entry name" value="TWO-COMPONENT HISTIDINE KINASE"/>
    <property type="match status" value="1"/>
</dbReference>
<dbReference type="Gene3D" id="1.10.287.130">
    <property type="match status" value="1"/>
</dbReference>
<dbReference type="InterPro" id="IPR003594">
    <property type="entry name" value="HATPase_dom"/>
</dbReference>
<evidence type="ECO:0000256" key="5">
    <source>
        <dbReference type="ARBA" id="ARBA00022777"/>
    </source>
</evidence>
<proteinExistence type="predicted"/>
<dbReference type="SMART" id="SM00388">
    <property type="entry name" value="HisKA"/>
    <property type="match status" value="1"/>
</dbReference>
<keyword evidence="11" id="KW-1185">Reference proteome</keyword>
<name>A0AA52HAX7_9PROT</name>
<accession>A0AA52HAX7</accession>
<dbReference type="EC" id="2.7.13.3" evidence="2"/>
<evidence type="ECO:0000256" key="7">
    <source>
        <dbReference type="SAM" id="Coils"/>
    </source>
</evidence>
<evidence type="ECO:0000313" key="10">
    <source>
        <dbReference type="EMBL" id="WND04057.1"/>
    </source>
</evidence>
<evidence type="ECO:0000256" key="4">
    <source>
        <dbReference type="ARBA" id="ARBA00022679"/>
    </source>
</evidence>
<feature type="transmembrane region" description="Helical" evidence="8">
    <location>
        <begin position="12"/>
        <end position="28"/>
    </location>
</feature>
<dbReference type="SUPFAM" id="SSF55874">
    <property type="entry name" value="ATPase domain of HSP90 chaperone/DNA topoisomerase II/histidine kinase"/>
    <property type="match status" value="1"/>
</dbReference>
<keyword evidence="8" id="KW-1133">Transmembrane helix</keyword>
<dbReference type="RefSeq" id="WP_310799921.1">
    <property type="nucleotide sequence ID" value="NZ_CP123872.1"/>
</dbReference>
<evidence type="ECO:0000256" key="2">
    <source>
        <dbReference type="ARBA" id="ARBA00012438"/>
    </source>
</evidence>
<feature type="transmembrane region" description="Helical" evidence="8">
    <location>
        <begin position="40"/>
        <end position="59"/>
    </location>
</feature>
<dbReference type="AlphaFoldDB" id="A0AA52HAX7"/>
<dbReference type="Pfam" id="PF00512">
    <property type="entry name" value="HisKA"/>
    <property type="match status" value="1"/>
</dbReference>
<evidence type="ECO:0000313" key="11">
    <source>
        <dbReference type="Proteomes" id="UP001268683"/>
    </source>
</evidence>
<comment type="catalytic activity">
    <reaction evidence="1">
        <text>ATP + protein L-histidine = ADP + protein N-phospho-L-histidine.</text>
        <dbReference type="EC" id="2.7.13.3"/>
    </reaction>
</comment>
<dbReference type="PANTHER" id="PTHR43711:SF1">
    <property type="entry name" value="HISTIDINE KINASE 1"/>
    <property type="match status" value="1"/>
</dbReference>
<dbReference type="Proteomes" id="UP001268683">
    <property type="component" value="Chromosome"/>
</dbReference>
<dbReference type="InterPro" id="IPR003661">
    <property type="entry name" value="HisK_dim/P_dom"/>
</dbReference>
<dbReference type="SMART" id="SM00387">
    <property type="entry name" value="HATPase_c"/>
    <property type="match status" value="1"/>
</dbReference>
<keyword evidence="7" id="KW-0175">Coiled coil</keyword>
<keyword evidence="3" id="KW-0597">Phosphoprotein</keyword>
<dbReference type="InterPro" id="IPR004358">
    <property type="entry name" value="Sig_transdc_His_kin-like_C"/>
</dbReference>
<keyword evidence="8" id="KW-0812">Transmembrane</keyword>
<evidence type="ECO:0000256" key="6">
    <source>
        <dbReference type="ARBA" id="ARBA00023012"/>
    </source>
</evidence>
<dbReference type="InterPro" id="IPR050736">
    <property type="entry name" value="Sensor_HK_Regulatory"/>
</dbReference>
<dbReference type="Gene3D" id="3.30.565.10">
    <property type="entry name" value="Histidine kinase-like ATPase, C-terminal domain"/>
    <property type="match status" value="1"/>
</dbReference>
<dbReference type="EMBL" id="CP123872">
    <property type="protein sequence ID" value="WND04057.1"/>
    <property type="molecule type" value="Genomic_DNA"/>
</dbReference>
<dbReference type="InterPro" id="IPR036890">
    <property type="entry name" value="HATPase_C_sf"/>
</dbReference>
<feature type="coiled-coil region" evidence="7">
    <location>
        <begin position="109"/>
        <end position="139"/>
    </location>
</feature>
<dbReference type="Pfam" id="PF02518">
    <property type="entry name" value="HATPase_c"/>
    <property type="match status" value="1"/>
</dbReference>
<reference evidence="10" key="1">
    <citation type="submission" date="2023-04" db="EMBL/GenBank/DDBJ databases">
        <title>Complete genome sequence of Temperatibacter marinus.</title>
        <authorList>
            <person name="Rong J.-C."/>
            <person name="Yi M.-L."/>
            <person name="Zhao Q."/>
        </authorList>
    </citation>
    <scope>NUCLEOTIDE SEQUENCE</scope>
    <source>
        <strain evidence="10">NBRC 110045</strain>
    </source>
</reference>
<feature type="domain" description="Histidine kinase" evidence="9">
    <location>
        <begin position="149"/>
        <end position="366"/>
    </location>
</feature>
<dbReference type="CDD" id="cd00082">
    <property type="entry name" value="HisKA"/>
    <property type="match status" value="1"/>
</dbReference>
<dbReference type="InterPro" id="IPR005467">
    <property type="entry name" value="His_kinase_dom"/>
</dbReference>
<dbReference type="PROSITE" id="PS50109">
    <property type="entry name" value="HIS_KIN"/>
    <property type="match status" value="1"/>
</dbReference>
<organism evidence="10 11">
    <name type="scientific">Temperatibacter marinus</name>
    <dbReference type="NCBI Taxonomy" id="1456591"/>
    <lineage>
        <taxon>Bacteria</taxon>
        <taxon>Pseudomonadati</taxon>
        <taxon>Pseudomonadota</taxon>
        <taxon>Alphaproteobacteria</taxon>
        <taxon>Kordiimonadales</taxon>
        <taxon>Temperatibacteraceae</taxon>
        <taxon>Temperatibacter</taxon>
    </lineage>
</organism>
<evidence type="ECO:0000256" key="1">
    <source>
        <dbReference type="ARBA" id="ARBA00000085"/>
    </source>
</evidence>
<keyword evidence="5 10" id="KW-0418">Kinase</keyword>
<keyword evidence="6" id="KW-0902">Two-component regulatory system</keyword>
<keyword evidence="4" id="KW-0808">Transferase</keyword>
<protein>
    <recommendedName>
        <fullName evidence="2">histidine kinase</fullName>
        <ecNumber evidence="2">2.7.13.3</ecNumber>
    </recommendedName>
</protein>
<dbReference type="SUPFAM" id="SSF47384">
    <property type="entry name" value="Homodimeric domain of signal transducing histidine kinase"/>
    <property type="match status" value="1"/>
</dbReference>
<dbReference type="PRINTS" id="PR00344">
    <property type="entry name" value="BCTRLSENSOR"/>
</dbReference>
<sequence>MAFLSETFTAPSFYLFIALLMVPIMLHQNGAKDLKENSGYGFMQIGSIYLALGGFLDFAEETTYGAFLNDLAVGHFNIDDILLVAIYAPAILSIGYGLSTWLPDIKHLSEEIERRKTAENDLIDKLQEIEHLAVRAEEANHAKSQFLSTMSHELRTPLNAVIGFAEMLRTDYARDNLDKQDEYQQYILHSGQHLLDLINDILDLSKIEAGKVIIDYNRFDTADLVEDLIQFQHIHIKNKNLDIHVANEGFLIISDYRVLKQIGLNLISNSIKFCEEGRRISISLSQKNNHLELIIEDEGYGIPADKMKSIMEPFTQIERSYSRTQEGSGLGLSIVNKFTQLLDGDFILQSEEGVGTKATVIIPLPYDPYDWDPGSDNPSVL</sequence>
<evidence type="ECO:0000259" key="9">
    <source>
        <dbReference type="PROSITE" id="PS50109"/>
    </source>
</evidence>
<dbReference type="InterPro" id="IPR036097">
    <property type="entry name" value="HisK_dim/P_sf"/>
</dbReference>
<gene>
    <name evidence="10" type="ORF">QGN29_06675</name>
</gene>
<feature type="transmembrane region" description="Helical" evidence="8">
    <location>
        <begin position="81"/>
        <end position="102"/>
    </location>
</feature>
<evidence type="ECO:0000256" key="8">
    <source>
        <dbReference type="SAM" id="Phobius"/>
    </source>
</evidence>
<dbReference type="FunFam" id="1.10.287.130:FF:000001">
    <property type="entry name" value="Two-component sensor histidine kinase"/>
    <property type="match status" value="1"/>
</dbReference>